<accession>A0A9N7ZDE2</accession>
<gene>
    <name evidence="2" type="ORF">PLEPLA_LOCUS46883</name>
</gene>
<dbReference type="AlphaFoldDB" id="A0A9N7ZDE2"/>
<evidence type="ECO:0000313" key="3">
    <source>
        <dbReference type="Proteomes" id="UP001153269"/>
    </source>
</evidence>
<keyword evidence="3" id="KW-1185">Reference proteome</keyword>
<evidence type="ECO:0000256" key="1">
    <source>
        <dbReference type="SAM" id="MobiDB-lite"/>
    </source>
</evidence>
<proteinExistence type="predicted"/>
<dbReference type="EMBL" id="CADEAL010004414">
    <property type="protein sequence ID" value="CAB1459047.1"/>
    <property type="molecule type" value="Genomic_DNA"/>
</dbReference>
<feature type="region of interest" description="Disordered" evidence="1">
    <location>
        <begin position="68"/>
        <end position="103"/>
    </location>
</feature>
<dbReference type="Proteomes" id="UP001153269">
    <property type="component" value="Unassembled WGS sequence"/>
</dbReference>
<reference evidence="2" key="1">
    <citation type="submission" date="2020-03" db="EMBL/GenBank/DDBJ databases">
        <authorList>
            <person name="Weist P."/>
        </authorList>
    </citation>
    <scope>NUCLEOTIDE SEQUENCE</scope>
</reference>
<name>A0A9N7ZDE2_PLEPL</name>
<sequence length="137" mass="14560">MSELTLAGLQRPGPAPRLALAHVDSTVWKDAAAAPAQAPTAPTAGLRWGAGALAARLTGVTTVRPTCCSTQRSVSETDRPDDPPPSQHGRPMRLRSGDEPSVAAAPHFSLQHLRSTLAVIPPRLLHWECICFERSVS</sequence>
<organism evidence="2 3">
    <name type="scientific">Pleuronectes platessa</name>
    <name type="common">European plaice</name>
    <dbReference type="NCBI Taxonomy" id="8262"/>
    <lineage>
        <taxon>Eukaryota</taxon>
        <taxon>Metazoa</taxon>
        <taxon>Chordata</taxon>
        <taxon>Craniata</taxon>
        <taxon>Vertebrata</taxon>
        <taxon>Euteleostomi</taxon>
        <taxon>Actinopterygii</taxon>
        <taxon>Neopterygii</taxon>
        <taxon>Teleostei</taxon>
        <taxon>Neoteleostei</taxon>
        <taxon>Acanthomorphata</taxon>
        <taxon>Carangaria</taxon>
        <taxon>Pleuronectiformes</taxon>
        <taxon>Pleuronectoidei</taxon>
        <taxon>Pleuronectidae</taxon>
        <taxon>Pleuronectes</taxon>
    </lineage>
</organism>
<protein>
    <submittedName>
        <fullName evidence="2">Uncharacterized protein</fullName>
    </submittedName>
</protein>
<evidence type="ECO:0000313" key="2">
    <source>
        <dbReference type="EMBL" id="CAB1459047.1"/>
    </source>
</evidence>
<comment type="caution">
    <text evidence="2">The sequence shown here is derived from an EMBL/GenBank/DDBJ whole genome shotgun (WGS) entry which is preliminary data.</text>
</comment>